<dbReference type="RefSeq" id="XP_005839393.1">
    <property type="nucleotide sequence ID" value="XM_005839336.1"/>
</dbReference>
<gene>
    <name evidence="1" type="ORF">GUITHDRAFT_150545</name>
</gene>
<proteinExistence type="predicted"/>
<reference evidence="2" key="3">
    <citation type="submission" date="2015-06" db="UniProtKB">
        <authorList>
            <consortium name="EnsemblProtists"/>
        </authorList>
    </citation>
    <scope>IDENTIFICATION</scope>
</reference>
<evidence type="ECO:0000313" key="3">
    <source>
        <dbReference type="Proteomes" id="UP000011087"/>
    </source>
</evidence>
<evidence type="ECO:0000313" key="1">
    <source>
        <dbReference type="EMBL" id="EKX52413.1"/>
    </source>
</evidence>
<dbReference type="EnsemblProtists" id="EKX52413">
    <property type="protein sequence ID" value="EKX52413"/>
    <property type="gene ID" value="GUITHDRAFT_150545"/>
</dbReference>
<reference evidence="3" key="2">
    <citation type="submission" date="2012-11" db="EMBL/GenBank/DDBJ databases">
        <authorList>
            <person name="Kuo A."/>
            <person name="Curtis B.A."/>
            <person name="Tanifuji G."/>
            <person name="Burki F."/>
            <person name="Gruber A."/>
            <person name="Irimia M."/>
            <person name="Maruyama S."/>
            <person name="Arias M.C."/>
            <person name="Ball S.G."/>
            <person name="Gile G.H."/>
            <person name="Hirakawa Y."/>
            <person name="Hopkins J.F."/>
            <person name="Rensing S.A."/>
            <person name="Schmutz J."/>
            <person name="Symeonidi A."/>
            <person name="Elias M."/>
            <person name="Eveleigh R.J."/>
            <person name="Herman E.K."/>
            <person name="Klute M.J."/>
            <person name="Nakayama T."/>
            <person name="Obornik M."/>
            <person name="Reyes-Prieto A."/>
            <person name="Armbrust E.V."/>
            <person name="Aves S.J."/>
            <person name="Beiko R.G."/>
            <person name="Coutinho P."/>
            <person name="Dacks J.B."/>
            <person name="Durnford D.G."/>
            <person name="Fast N.M."/>
            <person name="Green B.R."/>
            <person name="Grisdale C."/>
            <person name="Hempe F."/>
            <person name="Henrissat B."/>
            <person name="Hoppner M.P."/>
            <person name="Ishida K.-I."/>
            <person name="Kim E."/>
            <person name="Koreny L."/>
            <person name="Kroth P.G."/>
            <person name="Liu Y."/>
            <person name="Malik S.-B."/>
            <person name="Maier U.G."/>
            <person name="McRose D."/>
            <person name="Mock T."/>
            <person name="Neilson J.A."/>
            <person name="Onodera N.T."/>
            <person name="Poole A.M."/>
            <person name="Pritham E.J."/>
            <person name="Richards T.A."/>
            <person name="Rocap G."/>
            <person name="Roy S.W."/>
            <person name="Sarai C."/>
            <person name="Schaack S."/>
            <person name="Shirato S."/>
            <person name="Slamovits C.H."/>
            <person name="Spencer D.F."/>
            <person name="Suzuki S."/>
            <person name="Worden A.Z."/>
            <person name="Zauner S."/>
            <person name="Barry K."/>
            <person name="Bell C."/>
            <person name="Bharti A.K."/>
            <person name="Crow J.A."/>
            <person name="Grimwood J."/>
            <person name="Kramer R."/>
            <person name="Lindquist E."/>
            <person name="Lucas S."/>
            <person name="Salamov A."/>
            <person name="McFadden G.I."/>
            <person name="Lane C.E."/>
            <person name="Keeling P.J."/>
            <person name="Gray M.W."/>
            <person name="Grigoriev I.V."/>
            <person name="Archibald J.M."/>
        </authorList>
    </citation>
    <scope>NUCLEOTIDE SEQUENCE</scope>
    <source>
        <strain evidence="3">CCMP2712</strain>
    </source>
</reference>
<accession>L1JWE3</accession>
<reference evidence="1 3" key="1">
    <citation type="journal article" date="2012" name="Nature">
        <title>Algal genomes reveal evolutionary mosaicism and the fate of nucleomorphs.</title>
        <authorList>
            <consortium name="DOE Joint Genome Institute"/>
            <person name="Curtis B.A."/>
            <person name="Tanifuji G."/>
            <person name="Burki F."/>
            <person name="Gruber A."/>
            <person name="Irimia M."/>
            <person name="Maruyama S."/>
            <person name="Arias M.C."/>
            <person name="Ball S.G."/>
            <person name="Gile G.H."/>
            <person name="Hirakawa Y."/>
            <person name="Hopkins J.F."/>
            <person name="Kuo A."/>
            <person name="Rensing S.A."/>
            <person name="Schmutz J."/>
            <person name="Symeonidi A."/>
            <person name="Elias M."/>
            <person name="Eveleigh R.J."/>
            <person name="Herman E.K."/>
            <person name="Klute M.J."/>
            <person name="Nakayama T."/>
            <person name="Obornik M."/>
            <person name="Reyes-Prieto A."/>
            <person name="Armbrust E.V."/>
            <person name="Aves S.J."/>
            <person name="Beiko R.G."/>
            <person name="Coutinho P."/>
            <person name="Dacks J.B."/>
            <person name="Durnford D.G."/>
            <person name="Fast N.M."/>
            <person name="Green B.R."/>
            <person name="Grisdale C.J."/>
            <person name="Hempel F."/>
            <person name="Henrissat B."/>
            <person name="Hoppner M.P."/>
            <person name="Ishida K."/>
            <person name="Kim E."/>
            <person name="Koreny L."/>
            <person name="Kroth P.G."/>
            <person name="Liu Y."/>
            <person name="Malik S.B."/>
            <person name="Maier U.G."/>
            <person name="McRose D."/>
            <person name="Mock T."/>
            <person name="Neilson J.A."/>
            <person name="Onodera N.T."/>
            <person name="Poole A.M."/>
            <person name="Pritham E.J."/>
            <person name="Richards T.A."/>
            <person name="Rocap G."/>
            <person name="Roy S.W."/>
            <person name="Sarai C."/>
            <person name="Schaack S."/>
            <person name="Shirato S."/>
            <person name="Slamovits C.H."/>
            <person name="Spencer D.F."/>
            <person name="Suzuki S."/>
            <person name="Worden A.Z."/>
            <person name="Zauner S."/>
            <person name="Barry K."/>
            <person name="Bell C."/>
            <person name="Bharti A.K."/>
            <person name="Crow J.A."/>
            <person name="Grimwood J."/>
            <person name="Kramer R."/>
            <person name="Lindquist E."/>
            <person name="Lucas S."/>
            <person name="Salamov A."/>
            <person name="McFadden G.I."/>
            <person name="Lane C.E."/>
            <person name="Keeling P.J."/>
            <person name="Gray M.W."/>
            <person name="Grigoriev I.V."/>
            <person name="Archibald J.M."/>
        </authorList>
    </citation>
    <scope>NUCLEOTIDE SEQUENCE</scope>
    <source>
        <strain evidence="1 3">CCMP2712</strain>
    </source>
</reference>
<dbReference type="HOGENOM" id="CLU_2241772_0_0_1"/>
<protein>
    <submittedName>
        <fullName evidence="1 2">Uncharacterized protein</fullName>
    </submittedName>
</protein>
<keyword evidence="3" id="KW-1185">Reference proteome</keyword>
<dbReference type="GeneID" id="17309407"/>
<evidence type="ECO:0000313" key="2">
    <source>
        <dbReference type="EnsemblProtists" id="EKX52413"/>
    </source>
</evidence>
<dbReference type="EMBL" id="JH992972">
    <property type="protein sequence ID" value="EKX52413.1"/>
    <property type="molecule type" value="Genomic_DNA"/>
</dbReference>
<dbReference type="Proteomes" id="UP000011087">
    <property type="component" value="Unassembled WGS sequence"/>
</dbReference>
<dbReference type="PaxDb" id="55529-EKX52413"/>
<dbReference type="AlphaFoldDB" id="L1JWE3"/>
<name>L1JWE3_GUITC</name>
<organism evidence="1">
    <name type="scientific">Guillardia theta (strain CCMP2712)</name>
    <name type="common">Cryptophyte</name>
    <dbReference type="NCBI Taxonomy" id="905079"/>
    <lineage>
        <taxon>Eukaryota</taxon>
        <taxon>Cryptophyceae</taxon>
        <taxon>Pyrenomonadales</taxon>
        <taxon>Geminigeraceae</taxon>
        <taxon>Guillardia</taxon>
    </lineage>
</organism>
<dbReference type="KEGG" id="gtt:GUITHDRAFT_150545"/>
<sequence length="105" mass="12139">MACVQQAMDPLAISTMQQNFDDLFSFDIDIVEEKIDTILGSDWIQSVPVRNKDSSCKAELEDEKEEYLKLFGIQKDLDSYLAQEISGRNHQSEESEKLSKYLNIW</sequence>